<name>A0A846R0Z3_9FLAO</name>
<evidence type="ECO:0000313" key="4">
    <source>
        <dbReference type="Proteomes" id="UP000590442"/>
    </source>
</evidence>
<sequence length="105" mass="12802">MEKNYSEEERYLKAQKKVRELSGFYWHVFSYVLVNLIIGFVKIDNDFLLGKTFHNVFDNFAGFPLWFFWGIGLFFHGVNVFKDRLDFFRGWEERKIKELMEKDNN</sequence>
<accession>A0A846R0Z3</accession>
<dbReference type="Pfam" id="PF13239">
    <property type="entry name" value="2TM"/>
    <property type="match status" value="1"/>
</dbReference>
<dbReference type="RefSeq" id="WP_167964767.1">
    <property type="nucleotide sequence ID" value="NZ_JAATJJ010000002.1"/>
</dbReference>
<evidence type="ECO:0000256" key="1">
    <source>
        <dbReference type="SAM" id="Phobius"/>
    </source>
</evidence>
<evidence type="ECO:0000259" key="2">
    <source>
        <dbReference type="Pfam" id="PF13239"/>
    </source>
</evidence>
<dbReference type="EMBL" id="JAATJJ010000002">
    <property type="protein sequence ID" value="NJB72093.1"/>
    <property type="molecule type" value="Genomic_DNA"/>
</dbReference>
<dbReference type="Proteomes" id="UP000590442">
    <property type="component" value="Unassembled WGS sequence"/>
</dbReference>
<comment type="caution">
    <text evidence="3">The sequence shown here is derived from an EMBL/GenBank/DDBJ whole genome shotgun (WGS) entry which is preliminary data.</text>
</comment>
<dbReference type="AlphaFoldDB" id="A0A846R0Z3"/>
<keyword evidence="1" id="KW-0472">Membrane</keyword>
<keyword evidence="4" id="KW-1185">Reference proteome</keyword>
<keyword evidence="1" id="KW-0812">Transmembrane</keyword>
<organism evidence="3 4">
    <name type="scientific">Saonia flava</name>
    <dbReference type="NCBI Taxonomy" id="523696"/>
    <lineage>
        <taxon>Bacteria</taxon>
        <taxon>Pseudomonadati</taxon>
        <taxon>Bacteroidota</taxon>
        <taxon>Flavobacteriia</taxon>
        <taxon>Flavobacteriales</taxon>
        <taxon>Flavobacteriaceae</taxon>
        <taxon>Saonia</taxon>
    </lineage>
</organism>
<dbReference type="InterPro" id="IPR025698">
    <property type="entry name" value="2TM_dom"/>
</dbReference>
<evidence type="ECO:0000313" key="3">
    <source>
        <dbReference type="EMBL" id="NJB72093.1"/>
    </source>
</evidence>
<reference evidence="3 4" key="1">
    <citation type="submission" date="2020-03" db="EMBL/GenBank/DDBJ databases">
        <title>Genomic Encyclopedia of Type Strains, Phase IV (KMG-IV): sequencing the most valuable type-strain genomes for metagenomic binning, comparative biology and taxonomic classification.</title>
        <authorList>
            <person name="Goeker M."/>
        </authorList>
    </citation>
    <scope>NUCLEOTIDE SEQUENCE [LARGE SCALE GENOMIC DNA]</scope>
    <source>
        <strain evidence="3 4">DSM 29762</strain>
    </source>
</reference>
<feature type="transmembrane region" description="Helical" evidence="1">
    <location>
        <begin position="63"/>
        <end position="81"/>
    </location>
</feature>
<feature type="transmembrane region" description="Helical" evidence="1">
    <location>
        <begin position="21"/>
        <end position="43"/>
    </location>
</feature>
<protein>
    <recommendedName>
        <fullName evidence="2">2TM domain-containing protein</fullName>
    </recommendedName>
</protein>
<proteinExistence type="predicted"/>
<feature type="domain" description="2TM" evidence="2">
    <location>
        <begin position="13"/>
        <end position="101"/>
    </location>
</feature>
<keyword evidence="1" id="KW-1133">Transmembrane helix</keyword>
<gene>
    <name evidence="3" type="ORF">GGR42_002584</name>
</gene>